<dbReference type="AlphaFoldDB" id="A0A226EEV4"/>
<sequence length="119" mass="13519">MIEKQTDGSGSHIFTSSRPPSTPLSRRARAGDDDNFKIILQAALSTPDRRLSRTLSAHYYQGWKSPEFLSRHVVGSYEEKAGFCRVSSSEIWRKYGLDDFINVGRPVKPCVVYLNKLLR</sequence>
<gene>
    <name evidence="2" type="ORF">Fcan01_09782</name>
</gene>
<reference evidence="2 3" key="1">
    <citation type="submission" date="2015-12" db="EMBL/GenBank/DDBJ databases">
        <title>The genome of Folsomia candida.</title>
        <authorList>
            <person name="Faddeeva A."/>
            <person name="Derks M.F."/>
            <person name="Anvar Y."/>
            <person name="Smit S."/>
            <person name="Van Straalen N."/>
            <person name="Roelofs D."/>
        </authorList>
    </citation>
    <scope>NUCLEOTIDE SEQUENCE [LARGE SCALE GENOMIC DNA]</scope>
    <source>
        <strain evidence="2 3">VU population</strain>
        <tissue evidence="2">Whole body</tissue>
    </source>
</reference>
<protein>
    <submittedName>
        <fullName evidence="2">Uncharacterized protein</fullName>
    </submittedName>
</protein>
<keyword evidence="3" id="KW-1185">Reference proteome</keyword>
<evidence type="ECO:0000256" key="1">
    <source>
        <dbReference type="SAM" id="MobiDB-lite"/>
    </source>
</evidence>
<organism evidence="2 3">
    <name type="scientific">Folsomia candida</name>
    <name type="common">Springtail</name>
    <dbReference type="NCBI Taxonomy" id="158441"/>
    <lineage>
        <taxon>Eukaryota</taxon>
        <taxon>Metazoa</taxon>
        <taxon>Ecdysozoa</taxon>
        <taxon>Arthropoda</taxon>
        <taxon>Hexapoda</taxon>
        <taxon>Collembola</taxon>
        <taxon>Entomobryomorpha</taxon>
        <taxon>Isotomoidea</taxon>
        <taxon>Isotomidae</taxon>
        <taxon>Proisotominae</taxon>
        <taxon>Folsomia</taxon>
    </lineage>
</organism>
<feature type="region of interest" description="Disordered" evidence="1">
    <location>
        <begin position="1"/>
        <end position="30"/>
    </location>
</feature>
<dbReference type="Proteomes" id="UP000198287">
    <property type="component" value="Unassembled WGS sequence"/>
</dbReference>
<name>A0A226EEV4_FOLCA</name>
<evidence type="ECO:0000313" key="2">
    <source>
        <dbReference type="EMBL" id="OXA55607.1"/>
    </source>
</evidence>
<feature type="compositionally biased region" description="Low complexity" evidence="1">
    <location>
        <begin position="15"/>
        <end position="25"/>
    </location>
</feature>
<dbReference type="EMBL" id="LNIX01000004">
    <property type="protein sequence ID" value="OXA55607.1"/>
    <property type="molecule type" value="Genomic_DNA"/>
</dbReference>
<proteinExistence type="predicted"/>
<accession>A0A226EEV4</accession>
<comment type="caution">
    <text evidence="2">The sequence shown here is derived from an EMBL/GenBank/DDBJ whole genome shotgun (WGS) entry which is preliminary data.</text>
</comment>
<evidence type="ECO:0000313" key="3">
    <source>
        <dbReference type="Proteomes" id="UP000198287"/>
    </source>
</evidence>